<organism evidence="2 3">
    <name type="scientific">Candidatus Geothrix skivensis</name>
    <dbReference type="NCBI Taxonomy" id="2954439"/>
    <lineage>
        <taxon>Bacteria</taxon>
        <taxon>Pseudomonadati</taxon>
        <taxon>Acidobacteriota</taxon>
        <taxon>Holophagae</taxon>
        <taxon>Holophagales</taxon>
        <taxon>Holophagaceae</taxon>
        <taxon>Geothrix</taxon>
    </lineage>
</organism>
<gene>
    <name evidence="2" type="ORF">IPP58_02800</name>
</gene>
<comment type="caution">
    <text evidence="2">The sequence shown here is derived from an EMBL/GenBank/DDBJ whole genome shotgun (WGS) entry which is preliminary data.</text>
</comment>
<protein>
    <submittedName>
        <fullName evidence="2">Uncharacterized protein</fullName>
    </submittedName>
</protein>
<keyword evidence="1" id="KW-1133">Transmembrane helix</keyword>
<evidence type="ECO:0000313" key="2">
    <source>
        <dbReference type="EMBL" id="MBK9795423.1"/>
    </source>
</evidence>
<reference evidence="2" key="1">
    <citation type="submission" date="2020-10" db="EMBL/GenBank/DDBJ databases">
        <title>Connecting structure to function with the recovery of over 1000 high-quality activated sludge metagenome-assembled genomes encoding full-length rRNA genes using long-read sequencing.</title>
        <authorList>
            <person name="Singleton C.M."/>
            <person name="Petriglieri F."/>
            <person name="Kristensen J.M."/>
            <person name="Kirkegaard R.H."/>
            <person name="Michaelsen T.Y."/>
            <person name="Andersen M.H."/>
            <person name="Karst S.M."/>
            <person name="Dueholm M.S."/>
            <person name="Nielsen P.H."/>
            <person name="Albertsen M."/>
        </authorList>
    </citation>
    <scope>NUCLEOTIDE SEQUENCE</scope>
    <source>
        <strain evidence="2">Skiv_18-Q3-R9-52_MAXAC.067</strain>
    </source>
</reference>
<name>A0A9D7XH88_9BACT</name>
<feature type="transmembrane region" description="Helical" evidence="1">
    <location>
        <begin position="104"/>
        <end position="131"/>
    </location>
</feature>
<proteinExistence type="predicted"/>
<feature type="transmembrane region" description="Helical" evidence="1">
    <location>
        <begin position="177"/>
        <end position="200"/>
    </location>
</feature>
<evidence type="ECO:0000313" key="3">
    <source>
        <dbReference type="Proteomes" id="UP000886657"/>
    </source>
</evidence>
<feature type="transmembrane region" description="Helical" evidence="1">
    <location>
        <begin position="143"/>
        <end position="165"/>
    </location>
</feature>
<keyword evidence="1" id="KW-0472">Membrane</keyword>
<evidence type="ECO:0000256" key="1">
    <source>
        <dbReference type="SAM" id="Phobius"/>
    </source>
</evidence>
<dbReference type="Proteomes" id="UP000886657">
    <property type="component" value="Unassembled WGS sequence"/>
</dbReference>
<accession>A0A9D7XH88</accession>
<keyword evidence="1" id="KW-0812">Transmembrane</keyword>
<feature type="transmembrane region" description="Helical" evidence="1">
    <location>
        <begin position="18"/>
        <end position="36"/>
    </location>
</feature>
<sequence length="393" mass="42722">MDAIPGSPGGEKRDSGPAALSWLFTLAIGASLWFILRSQGNNLGWPWVLAALPPLMVAQHAFFLHSVKSRSVSPQKGAGKSAILTVDFEALEGAWRRYFAPGQILLRFGVPALFLASACVLQAGLFFGGWFPQLSASEATSQQLLAAGRFGLAGAYAYVMVHLGIRNFRADLTGGGAMWCAVTVVLGPGIAIVAALALPLKENEQFARAALFFLAGLSPQKVIGYISDSARKALGDGALSAAVLNNKSLLCIRGITLDIQDRLREEGIEDAYALAFAEPYHLLRNTNFSPRQILAWMDESLLYFFLPDTAEWLIRQHGLTGAIDLAYLGHLASTAPDGPAAKVLDTLCTKVGMPLDEFQMLLQRMFEDQQLIQIWNLYNSMDVWQPKAFEMEG</sequence>
<dbReference type="AlphaFoldDB" id="A0A9D7XH88"/>
<dbReference type="EMBL" id="JADKIO010000005">
    <property type="protein sequence ID" value="MBK9795423.1"/>
    <property type="molecule type" value="Genomic_DNA"/>
</dbReference>